<dbReference type="EC" id="2.7.6.3" evidence="3"/>
<evidence type="ECO:0000259" key="13">
    <source>
        <dbReference type="Pfam" id="PF01288"/>
    </source>
</evidence>
<evidence type="ECO:0000256" key="3">
    <source>
        <dbReference type="ARBA" id="ARBA00013253"/>
    </source>
</evidence>
<evidence type="ECO:0000256" key="12">
    <source>
        <dbReference type="ARBA" id="ARBA00033413"/>
    </source>
</evidence>
<comment type="function">
    <text evidence="10">Catalyzes the transfer of pyrophosphate from adenosine triphosphate (ATP) to 6-hydroxymethyl-7,8-dihydropterin, an enzymatic step in folate biosynthesis pathway.</text>
</comment>
<name>A0ABQ1GV27_9SPHN</name>
<evidence type="ECO:0000256" key="6">
    <source>
        <dbReference type="ARBA" id="ARBA00022741"/>
    </source>
</evidence>
<comment type="caution">
    <text evidence="14">The sequence shown here is derived from an EMBL/GenBank/DDBJ whole genome shotgun (WGS) entry which is preliminary data.</text>
</comment>
<keyword evidence="8" id="KW-0067">ATP-binding</keyword>
<keyword evidence="6" id="KW-0547">Nucleotide-binding</keyword>
<reference evidence="15" key="1">
    <citation type="journal article" date="2019" name="Int. J. Syst. Evol. Microbiol.">
        <title>The Global Catalogue of Microorganisms (GCM) 10K type strain sequencing project: providing services to taxonomists for standard genome sequencing and annotation.</title>
        <authorList>
            <consortium name="The Broad Institute Genomics Platform"/>
            <consortium name="The Broad Institute Genome Sequencing Center for Infectious Disease"/>
            <person name="Wu L."/>
            <person name="Ma J."/>
        </authorList>
    </citation>
    <scope>NUCLEOTIDE SEQUENCE [LARGE SCALE GENOMIC DNA]</scope>
    <source>
        <strain evidence="15">CGMCC 1.10106</strain>
    </source>
</reference>
<evidence type="ECO:0000313" key="14">
    <source>
        <dbReference type="EMBL" id="GGA50706.1"/>
    </source>
</evidence>
<comment type="similarity">
    <text evidence="2">Belongs to the HPPK family.</text>
</comment>
<keyword evidence="9" id="KW-0289">Folate biosynthesis</keyword>
<keyword evidence="7" id="KW-0418">Kinase</keyword>
<feature type="domain" description="7,8-dihydro-6-hydroxymethylpterin-pyrophosphokinase" evidence="13">
    <location>
        <begin position="13"/>
        <end position="138"/>
    </location>
</feature>
<dbReference type="Gene3D" id="3.30.70.560">
    <property type="entry name" value="7,8-Dihydro-6-hydroxymethylpterin-pyrophosphokinase HPPK"/>
    <property type="match status" value="1"/>
</dbReference>
<evidence type="ECO:0000256" key="4">
    <source>
        <dbReference type="ARBA" id="ARBA00016218"/>
    </source>
</evidence>
<evidence type="ECO:0000256" key="1">
    <source>
        <dbReference type="ARBA" id="ARBA00005051"/>
    </source>
</evidence>
<accession>A0ABQ1GV27</accession>
<dbReference type="InterPro" id="IPR000550">
    <property type="entry name" value="Hppk"/>
</dbReference>
<evidence type="ECO:0000256" key="7">
    <source>
        <dbReference type="ARBA" id="ARBA00022777"/>
    </source>
</evidence>
<evidence type="ECO:0000256" key="5">
    <source>
        <dbReference type="ARBA" id="ARBA00022679"/>
    </source>
</evidence>
<dbReference type="PANTHER" id="PTHR43071:SF1">
    <property type="entry name" value="2-AMINO-4-HYDROXY-6-HYDROXYMETHYLDIHYDROPTERIDINE PYROPHOSPHOKINASE"/>
    <property type="match status" value="1"/>
</dbReference>
<keyword evidence="5" id="KW-0808">Transferase</keyword>
<dbReference type="SUPFAM" id="SSF55083">
    <property type="entry name" value="6-hydroxymethyl-7,8-dihydropterin pyrophosphokinase, HPPK"/>
    <property type="match status" value="1"/>
</dbReference>
<sequence length="170" mass="18354">MVPTSSHAFHYAIAIGSNRCGRHGRPVAEVAAAIAALAGVVAVSPVVASAPIGPSIRRYANAVVLIESVDQPPVVLDRLKAIERAFGRRRGQRWSARVIDLDIVLWSGGPWCAPGLTIPHIAFRARDFVLGPLLGVAPDWRDPLSGLTVRQLRARLRRGLPRVDQADTRP</sequence>
<evidence type="ECO:0000313" key="15">
    <source>
        <dbReference type="Proteomes" id="UP000618591"/>
    </source>
</evidence>
<evidence type="ECO:0000256" key="11">
    <source>
        <dbReference type="ARBA" id="ARBA00029766"/>
    </source>
</evidence>
<evidence type="ECO:0000256" key="2">
    <source>
        <dbReference type="ARBA" id="ARBA00005810"/>
    </source>
</evidence>
<dbReference type="PANTHER" id="PTHR43071">
    <property type="entry name" value="2-AMINO-4-HYDROXY-6-HYDROXYMETHYLDIHYDROPTERIDINE PYROPHOSPHOKINASE"/>
    <property type="match status" value="1"/>
</dbReference>
<evidence type="ECO:0000256" key="9">
    <source>
        <dbReference type="ARBA" id="ARBA00022909"/>
    </source>
</evidence>
<dbReference type="EMBL" id="BMDW01000012">
    <property type="protein sequence ID" value="GGA50706.1"/>
    <property type="molecule type" value="Genomic_DNA"/>
</dbReference>
<dbReference type="Proteomes" id="UP000618591">
    <property type="component" value="Unassembled WGS sequence"/>
</dbReference>
<gene>
    <name evidence="14" type="ORF">GCM10011395_21310</name>
</gene>
<dbReference type="InterPro" id="IPR035907">
    <property type="entry name" value="Hppk_sf"/>
</dbReference>
<proteinExistence type="inferred from homology"/>
<comment type="pathway">
    <text evidence="1">Cofactor biosynthesis; tetrahydrofolate biosynthesis; 2-amino-4-hydroxy-6-hydroxymethyl-7,8-dihydropteridine diphosphate from 7,8-dihydroneopterin triphosphate: step 4/4.</text>
</comment>
<protein>
    <recommendedName>
        <fullName evidence="4">2-amino-4-hydroxy-6-hydroxymethyldihydropteridine pyrophosphokinase</fullName>
        <ecNumber evidence="3">2.7.6.3</ecNumber>
    </recommendedName>
    <alternativeName>
        <fullName evidence="11">6-hydroxymethyl-7,8-dihydropterin pyrophosphokinase</fullName>
    </alternativeName>
    <alternativeName>
        <fullName evidence="12">7,8-dihydro-6-hydroxymethylpterin-pyrophosphokinase</fullName>
    </alternativeName>
</protein>
<keyword evidence="15" id="KW-1185">Reference proteome</keyword>
<evidence type="ECO:0000256" key="8">
    <source>
        <dbReference type="ARBA" id="ARBA00022840"/>
    </source>
</evidence>
<evidence type="ECO:0000256" key="10">
    <source>
        <dbReference type="ARBA" id="ARBA00029409"/>
    </source>
</evidence>
<dbReference type="NCBIfam" id="TIGR01498">
    <property type="entry name" value="folK"/>
    <property type="match status" value="1"/>
</dbReference>
<dbReference type="Pfam" id="PF01288">
    <property type="entry name" value="HPPK"/>
    <property type="match status" value="1"/>
</dbReference>
<organism evidence="14 15">
    <name type="scientific">Sphingomonas psychrolutea</name>
    <dbReference type="NCBI Taxonomy" id="1259676"/>
    <lineage>
        <taxon>Bacteria</taxon>
        <taxon>Pseudomonadati</taxon>
        <taxon>Pseudomonadota</taxon>
        <taxon>Alphaproteobacteria</taxon>
        <taxon>Sphingomonadales</taxon>
        <taxon>Sphingomonadaceae</taxon>
        <taxon>Sphingomonas</taxon>
    </lineage>
</organism>